<dbReference type="Proteomes" id="UP000245060">
    <property type="component" value="Unassembled WGS sequence"/>
</dbReference>
<evidence type="ECO:0000313" key="2">
    <source>
        <dbReference type="EMBL" id="GKU74434.1"/>
    </source>
</evidence>
<gene>
    <name evidence="1" type="ORF">MmonteBS_06280</name>
    <name evidence="2" type="ORF">NJB18185_42050</name>
</gene>
<dbReference type="AlphaFoldDB" id="A0AA37PQE2"/>
<proteinExistence type="predicted"/>
<name>A0AA37PQE2_9MYCO</name>
<dbReference type="EMBL" id="BFCH01000002">
    <property type="protein sequence ID" value="GBG36256.1"/>
    <property type="molecule type" value="Genomic_DNA"/>
</dbReference>
<reference evidence="1" key="1">
    <citation type="journal article" date="2018" name="Genome Announc.">
        <title>Draft Genome Sequence of Mycobacterium montefiorense Isolated from Japanese Black Salamander (Hynobius nigrescens).</title>
        <authorList>
            <person name="Fukano H."/>
            <person name="Yoshida M."/>
            <person name="Shimizu A."/>
            <person name="Iwao H."/>
            <person name="Katayama Y."/>
            <person name="Omatsu T."/>
            <person name="Mizutani T."/>
            <person name="Kurata O."/>
            <person name="Wada S."/>
            <person name="Hoshino Y."/>
        </authorList>
    </citation>
    <scope>NUCLEOTIDE SEQUENCE</scope>
    <source>
        <strain evidence="1">BS</strain>
    </source>
</reference>
<sequence>MAAVLYAPDLQNIGCLDNTASSVESSWGKTVTTGFSLSTTVTFSIEFQAEVNFIVEKDSIKLGMSISFTAQYNKSISETMTFTVPAGKKGFLYQGYLYTQLLQHNTTQRTYDWVPGSRSVFLSNILYTSAVPATGTATFSNS</sequence>
<dbReference type="EMBL" id="BQYH01000046">
    <property type="protein sequence ID" value="GKU74434.1"/>
    <property type="molecule type" value="Genomic_DNA"/>
</dbReference>
<organism evidence="2 4">
    <name type="scientific">Mycobacterium montefiorense</name>
    <dbReference type="NCBI Taxonomy" id="154654"/>
    <lineage>
        <taxon>Bacteria</taxon>
        <taxon>Bacillati</taxon>
        <taxon>Actinomycetota</taxon>
        <taxon>Actinomycetes</taxon>
        <taxon>Mycobacteriales</taxon>
        <taxon>Mycobacteriaceae</taxon>
        <taxon>Mycobacterium</taxon>
        <taxon>Mycobacterium simiae complex</taxon>
    </lineage>
</organism>
<comment type="caution">
    <text evidence="2">The sequence shown here is derived from an EMBL/GenBank/DDBJ whole genome shotgun (WGS) entry which is preliminary data.</text>
</comment>
<evidence type="ECO:0000313" key="3">
    <source>
        <dbReference type="Proteomes" id="UP000245060"/>
    </source>
</evidence>
<keyword evidence="3" id="KW-1185">Reference proteome</keyword>
<dbReference type="RefSeq" id="WP_108920448.1">
    <property type="nucleotide sequence ID" value="NZ_BFCH01000002.1"/>
</dbReference>
<reference evidence="3" key="2">
    <citation type="submission" date="2018-04" db="EMBL/GenBank/DDBJ databases">
        <title>Draft genome sequence of Mycobacterium montefiorense isolated from Japanese black salamander.</title>
        <authorList>
            <person name="Fukano H."/>
            <person name="Yoshida M."/>
            <person name="Shimizu A."/>
            <person name="Iwao H."/>
            <person name="Kurata O."/>
            <person name="Katayama Y."/>
            <person name="Omatsu T."/>
            <person name="Mizutani T."/>
            <person name="Wada S."/>
            <person name="Hoshino Y."/>
        </authorList>
    </citation>
    <scope>NUCLEOTIDE SEQUENCE [LARGE SCALE GENOMIC DNA]</scope>
    <source>
        <strain evidence="3">BS</strain>
    </source>
</reference>
<reference evidence="2" key="3">
    <citation type="journal article" date="2022" name="Microbiol. Resour. Announc.">
        <title>Draft Genome Sequences of Eight Mycobacterium montefiorense Strains Isolated from Salamanders in Captivity.</title>
        <authorList>
            <person name="Komine T."/>
            <person name="Ihara H."/>
            <person name="Fukano H."/>
            <person name="Hoshino Y."/>
            <person name="Kurata O."/>
            <person name="Wada S."/>
        </authorList>
    </citation>
    <scope>NUCLEOTIDE SEQUENCE</scope>
    <source>
        <strain evidence="2">NJB18185</strain>
    </source>
</reference>
<evidence type="ECO:0000313" key="1">
    <source>
        <dbReference type="EMBL" id="GBG36256.1"/>
    </source>
</evidence>
<evidence type="ECO:0000313" key="4">
    <source>
        <dbReference type="Proteomes" id="UP001139505"/>
    </source>
</evidence>
<dbReference type="SUPFAM" id="SSF56973">
    <property type="entry name" value="Aerolisin/ETX pore-forming domain"/>
    <property type="match status" value="1"/>
</dbReference>
<dbReference type="Proteomes" id="UP001139505">
    <property type="component" value="Unassembled WGS sequence"/>
</dbReference>
<protein>
    <submittedName>
        <fullName evidence="2">Uncharacterized protein</fullName>
    </submittedName>
</protein>
<reference evidence="2" key="4">
    <citation type="submission" date="2022-04" db="EMBL/GenBank/DDBJ databases">
        <authorList>
            <person name="Komine T."/>
            <person name="Fukano H."/>
            <person name="Wada S."/>
        </authorList>
    </citation>
    <scope>NUCLEOTIDE SEQUENCE</scope>
    <source>
        <strain evidence="2">NJB18185</strain>
    </source>
</reference>
<accession>A0AA37PQE2</accession>